<protein>
    <recommendedName>
        <fullName evidence="2">soluble epoxide hydrolase</fullName>
        <ecNumber evidence="2">3.3.2.10</ecNumber>
    </recommendedName>
</protein>
<dbReference type="PANTHER" id="PTHR43329">
    <property type="entry name" value="EPOXIDE HYDROLASE"/>
    <property type="match status" value="1"/>
</dbReference>
<reference evidence="10" key="1">
    <citation type="journal article" date="2013" name="Nat. Genet.">
        <title>The Capsella rubella genome and the genomic consequences of rapid mating system evolution.</title>
        <authorList>
            <person name="Slotte T."/>
            <person name="Hazzouri K.M."/>
            <person name="Agren J.A."/>
            <person name="Koenig D."/>
            <person name="Maumus F."/>
            <person name="Guo Y.L."/>
            <person name="Steige K."/>
            <person name="Platts A.E."/>
            <person name="Escobar J.S."/>
            <person name="Newman L.K."/>
            <person name="Wang W."/>
            <person name="Mandakova T."/>
            <person name="Vello E."/>
            <person name="Smith L.M."/>
            <person name="Henz S.R."/>
            <person name="Steffen J."/>
            <person name="Takuno S."/>
            <person name="Brandvain Y."/>
            <person name="Coop G."/>
            <person name="Andolfatto P."/>
            <person name="Hu T.T."/>
            <person name="Blanchette M."/>
            <person name="Clark R.M."/>
            <person name="Quesneville H."/>
            <person name="Nordborg M."/>
            <person name="Gaut B.S."/>
            <person name="Lysak M.A."/>
            <person name="Jenkins J."/>
            <person name="Grimwood J."/>
            <person name="Chapman J."/>
            <person name="Prochnik S."/>
            <person name="Shu S."/>
            <person name="Rokhsar D."/>
            <person name="Schmutz J."/>
            <person name="Weigel D."/>
            <person name="Wright S.I."/>
        </authorList>
    </citation>
    <scope>NUCLEOTIDE SEQUENCE [LARGE SCALE GENOMIC DNA]</scope>
    <source>
        <strain evidence="10">cv. Monte Gargano</strain>
    </source>
</reference>
<comment type="catalytic activity">
    <reaction evidence="7">
        <text>(24S)-24,25-epoxycucurbitadienol + H2O = (24R)-24,25-dihydroxycucurbitadienol</text>
        <dbReference type="Rhea" id="RHEA:81855"/>
        <dbReference type="ChEBI" id="CHEBI:15377"/>
        <dbReference type="ChEBI" id="CHEBI:229949"/>
        <dbReference type="ChEBI" id="CHEBI:229950"/>
    </reaction>
    <physiologicalReaction direction="left-to-right" evidence="7">
        <dbReference type="Rhea" id="RHEA:81856"/>
    </physiologicalReaction>
</comment>
<sequence>INLSIRSRLIPNTTKPHMFLCRYLSLSRFQTHLPLRFRRFLGKIPNPMTHFSTFPETQTITQEKMSKLDGVEHKTLKVNGINMHVAEKPASGPGSGAGEDPIILFIHGFPELWYTWRHQMAALSSLGYRTIAPDLRGYGDTDAPEKVEGYTYFNVVGDLVALIHAVTDGDKAVFVVGHDWGAMLAWQLCQYRPEKVKALVNMSVLFSPRNRDRVPVPTLRYVFGDDYYICRFQKPGDIEAEFKNLGTEKVLKEFLTYKTPGPLHLPKDKCFERSENAACALPPWLTQEDLDYYVTKYDKKGFTGPINYYRNIDRNWELTAPWTGAKINVPVKFIVGDHDLTYNFPGAKEYINGGGFKRDVPLLDETVVLKGLGHFLHEEDPDVINQHIHSFFQKFVKVNVITMHVAEKIPSVVGSDAFDGIIRPPVILFLHGFPELWYTWRHQMVALSSLGYRTIAPDLRGYGDTDAPERVDAYTSLHVVGDLIGLIDAVVGDQEKVFVVGHDWGAIIAWHFCLLRPDRVKALVNMSVVFDPWNPKRKPISMFRSFYGDDYYICRFQECGEIEAEFAKVGVERSLLEFLTYRNPGPILLPKGKSYDDPISLPSWLTEYDVNYYVSKYEKNGFTGPVNYYRNMDRTWELMGSLSKAQVKVPVKFIIGDQDLTYHIPGTKKYIHDGRFKSHVPLLDEVVVIEGVGHFLHEERPDEISKHIHDYFVNF</sequence>
<dbReference type="InterPro" id="IPR000073">
    <property type="entry name" value="AB_hydrolase_1"/>
</dbReference>
<evidence type="ECO:0000313" key="10">
    <source>
        <dbReference type="Proteomes" id="UP000029121"/>
    </source>
</evidence>
<evidence type="ECO:0000259" key="8">
    <source>
        <dbReference type="Pfam" id="PF00561"/>
    </source>
</evidence>
<dbReference type="PRINTS" id="PR00412">
    <property type="entry name" value="EPOXHYDRLASE"/>
</dbReference>
<dbReference type="EMBL" id="KB870811">
    <property type="protein sequence ID" value="EOA16118.1"/>
    <property type="molecule type" value="Genomic_DNA"/>
</dbReference>
<name>R0GYA9_9BRAS</name>
<dbReference type="InterPro" id="IPR029058">
    <property type="entry name" value="AB_hydrolase_fold"/>
</dbReference>
<dbReference type="Pfam" id="PF00561">
    <property type="entry name" value="Abhydrolase_1"/>
    <property type="match status" value="2"/>
</dbReference>
<dbReference type="GO" id="GO:0004301">
    <property type="term" value="F:epoxide hydrolase activity"/>
    <property type="evidence" value="ECO:0007669"/>
    <property type="project" value="UniProtKB-EC"/>
</dbReference>
<organism evidence="9 10">
    <name type="scientific">Capsella rubella</name>
    <dbReference type="NCBI Taxonomy" id="81985"/>
    <lineage>
        <taxon>Eukaryota</taxon>
        <taxon>Viridiplantae</taxon>
        <taxon>Streptophyta</taxon>
        <taxon>Embryophyta</taxon>
        <taxon>Tracheophyta</taxon>
        <taxon>Spermatophyta</taxon>
        <taxon>Magnoliopsida</taxon>
        <taxon>eudicotyledons</taxon>
        <taxon>Gunneridae</taxon>
        <taxon>Pentapetalae</taxon>
        <taxon>rosids</taxon>
        <taxon>malvids</taxon>
        <taxon>Brassicales</taxon>
        <taxon>Brassicaceae</taxon>
        <taxon>Camelineae</taxon>
        <taxon>Capsella</taxon>
    </lineage>
</organism>
<dbReference type="Proteomes" id="UP000029121">
    <property type="component" value="Unassembled WGS sequence"/>
</dbReference>
<dbReference type="InterPro" id="IPR000639">
    <property type="entry name" value="Epox_hydrolase-like"/>
</dbReference>
<evidence type="ECO:0000256" key="3">
    <source>
        <dbReference type="ARBA" id="ARBA00022801"/>
    </source>
</evidence>
<dbReference type="EC" id="3.3.2.10" evidence="2"/>
<keyword evidence="3" id="KW-0378">Hydrolase</keyword>
<evidence type="ECO:0000256" key="2">
    <source>
        <dbReference type="ARBA" id="ARBA00013006"/>
    </source>
</evidence>
<dbReference type="eggNOG" id="KOG4178">
    <property type="taxonomic scope" value="Eukaryota"/>
</dbReference>
<feature type="non-terminal residue" evidence="9">
    <location>
        <position position="1"/>
    </location>
</feature>
<keyword evidence="10" id="KW-1185">Reference proteome</keyword>
<evidence type="ECO:0000256" key="5">
    <source>
        <dbReference type="ARBA" id="ARBA00051067"/>
    </source>
</evidence>
<gene>
    <name evidence="9" type="ORF">CARUB_v10004250mg</name>
</gene>
<comment type="catalytic activity">
    <reaction evidence="5">
        <text>an epoxide + H2O = an ethanediol</text>
        <dbReference type="Rhea" id="RHEA:19037"/>
        <dbReference type="ChEBI" id="CHEBI:15377"/>
        <dbReference type="ChEBI" id="CHEBI:32955"/>
        <dbReference type="ChEBI" id="CHEBI:140594"/>
        <dbReference type="EC" id="3.3.2.10"/>
    </reaction>
    <physiologicalReaction direction="left-to-right" evidence="5">
        <dbReference type="Rhea" id="RHEA:19038"/>
    </physiologicalReaction>
</comment>
<evidence type="ECO:0000256" key="4">
    <source>
        <dbReference type="ARBA" id="ARBA00038334"/>
    </source>
</evidence>
<feature type="domain" description="AB hydrolase-1" evidence="8">
    <location>
        <begin position="101"/>
        <end position="223"/>
    </location>
</feature>
<feature type="domain" description="AB hydrolase-1" evidence="8">
    <location>
        <begin position="425"/>
        <end position="701"/>
    </location>
</feature>
<comment type="function">
    <text evidence="6">Epoxide hydrolase involved in the biosynthesis of cucurbitacin and mogroside tetracyclic triterpene natural products (e.g. siamenoside I and mogrosides IV, V and VI). Cucurbitacins have cytotoxic properties and exhibit deterrent taste as a defense barrier against herbivores. Mogrosides are nonsugar highly oxygenated compounds used as high-intensity zero-calorie sweeteners; they also possess pharmacological properties such as regulating immunity, lowering blood sugar and lipid levels, protecting the liver, and acting as antioxidants and antitumor agents. Catalyzes the hydrolysis of aromatic epoxide-containing substrates, such as the conversion of 24,25-epoxycucurbitadienol to 24,25-dihydroxycucurbitadienol.</text>
</comment>
<evidence type="ECO:0000256" key="7">
    <source>
        <dbReference type="ARBA" id="ARBA00093212"/>
    </source>
</evidence>
<comment type="pathway">
    <text evidence="1">Secondary metabolite biosynthesis; terpenoid biosynthesis.</text>
</comment>
<accession>R0GYA9</accession>
<dbReference type="SUPFAM" id="SSF53474">
    <property type="entry name" value="alpha/beta-Hydrolases"/>
    <property type="match status" value="2"/>
</dbReference>
<evidence type="ECO:0000313" key="9">
    <source>
        <dbReference type="EMBL" id="EOA16118.1"/>
    </source>
</evidence>
<proteinExistence type="inferred from homology"/>
<dbReference type="FunFam" id="3.40.50.1820:FF:000161">
    <property type="entry name" value="Epoxide hydrolase"/>
    <property type="match status" value="2"/>
</dbReference>
<dbReference type="STRING" id="81985.R0GYA9"/>
<evidence type="ECO:0000256" key="1">
    <source>
        <dbReference type="ARBA" id="ARBA00004721"/>
    </source>
</evidence>
<evidence type="ECO:0000256" key="6">
    <source>
        <dbReference type="ARBA" id="ARBA00058358"/>
    </source>
</evidence>
<dbReference type="AlphaFoldDB" id="R0GYA9"/>
<dbReference type="PRINTS" id="PR00111">
    <property type="entry name" value="ABHYDROLASE"/>
</dbReference>
<comment type="similarity">
    <text evidence="4">Belongs to the AB hydrolase superfamily. Epoxide hydrolase family.</text>
</comment>
<dbReference type="Gene3D" id="3.40.50.1820">
    <property type="entry name" value="alpha/beta hydrolase"/>
    <property type="match status" value="2"/>
</dbReference>